<dbReference type="PANTHER" id="PTHR20883:SF48">
    <property type="entry name" value="ECTOINE DIOXYGENASE"/>
    <property type="match status" value="1"/>
</dbReference>
<dbReference type="EMBL" id="PDEM01000007">
    <property type="protein sequence ID" value="PHZ86434.1"/>
    <property type="molecule type" value="Genomic_DNA"/>
</dbReference>
<name>A0A2G4YVQ9_9PROT</name>
<dbReference type="RefSeq" id="WP_099470811.1">
    <property type="nucleotide sequence ID" value="NZ_CP041025.1"/>
</dbReference>
<organism evidence="2 3">
    <name type="scientific">Paremcibacter congregatus</name>
    <dbReference type="NCBI Taxonomy" id="2043170"/>
    <lineage>
        <taxon>Bacteria</taxon>
        <taxon>Pseudomonadati</taxon>
        <taxon>Pseudomonadota</taxon>
        <taxon>Alphaproteobacteria</taxon>
        <taxon>Emcibacterales</taxon>
        <taxon>Emcibacteraceae</taxon>
        <taxon>Paremcibacter</taxon>
    </lineage>
</organism>
<dbReference type="GO" id="GO:0005506">
    <property type="term" value="F:iron ion binding"/>
    <property type="evidence" value="ECO:0007669"/>
    <property type="project" value="UniProtKB-ARBA"/>
</dbReference>
<dbReference type="GO" id="GO:0016706">
    <property type="term" value="F:2-oxoglutarate-dependent dioxygenase activity"/>
    <property type="evidence" value="ECO:0007669"/>
    <property type="project" value="UniProtKB-ARBA"/>
</dbReference>
<evidence type="ECO:0008006" key="4">
    <source>
        <dbReference type="Google" id="ProtNLM"/>
    </source>
</evidence>
<dbReference type="OrthoDB" id="9791262at2"/>
<keyword evidence="3" id="KW-1185">Reference proteome</keyword>
<dbReference type="PANTHER" id="PTHR20883">
    <property type="entry name" value="PHYTANOYL-COA DIOXYGENASE DOMAIN CONTAINING 1"/>
    <property type="match status" value="1"/>
</dbReference>
<evidence type="ECO:0000313" key="2">
    <source>
        <dbReference type="EMBL" id="PHZ86434.1"/>
    </source>
</evidence>
<reference evidence="2 3" key="1">
    <citation type="submission" date="2017-10" db="EMBL/GenBank/DDBJ databases">
        <title>Frigbacter circumglobatus gen. nov. sp. nov., isolated from sediment cultured in situ.</title>
        <authorList>
            <person name="Zhao Z."/>
        </authorList>
    </citation>
    <scope>NUCLEOTIDE SEQUENCE [LARGE SCALE GENOMIC DNA]</scope>
    <source>
        <strain evidence="2 3">ZYL</strain>
    </source>
</reference>
<dbReference type="InterPro" id="IPR008775">
    <property type="entry name" value="Phytyl_CoA_dOase-like"/>
</dbReference>
<evidence type="ECO:0000256" key="1">
    <source>
        <dbReference type="ARBA" id="ARBA00001954"/>
    </source>
</evidence>
<comment type="cofactor">
    <cofactor evidence="1">
        <name>Fe(2+)</name>
        <dbReference type="ChEBI" id="CHEBI:29033"/>
    </cofactor>
</comment>
<protein>
    <recommendedName>
        <fullName evidence="4">Phytanoyl-CoA dioxygenase</fullName>
    </recommendedName>
</protein>
<dbReference type="Gene3D" id="2.60.120.620">
    <property type="entry name" value="q2cbj1_9rhob like domain"/>
    <property type="match status" value="1"/>
</dbReference>
<dbReference type="Pfam" id="PF05721">
    <property type="entry name" value="PhyH"/>
    <property type="match status" value="1"/>
</dbReference>
<proteinExistence type="predicted"/>
<dbReference type="Proteomes" id="UP000229730">
    <property type="component" value="Unassembled WGS sequence"/>
</dbReference>
<dbReference type="InParanoid" id="A0A2G4YVQ9"/>
<dbReference type="AlphaFoldDB" id="A0A2G4YVQ9"/>
<evidence type="ECO:0000313" key="3">
    <source>
        <dbReference type="Proteomes" id="UP000229730"/>
    </source>
</evidence>
<sequence>MNTQMYDFKRGRHQYQDRGYCVLPQILTPEEVSALLQELDILQQAGGGADIDRYRDDTGLLRRMERLYNKAPHLREMNGRMAGLLKNLFGSEMTIFKDKYNVKPPGGEGFYAHYDGIFQWRDGADRVRRGWYEYAEEFYNVLLALDPCTPDNGPLEVAARHDGGFETLLRNTRRNGTPELTERVAAQVDFEKILLSPGDVVIFSHRCPHQSAVNATDRSRRIIYYTYNKAADGDYYAAYFRDKATSNKGSPTSKALSRAG</sequence>
<dbReference type="SUPFAM" id="SSF51197">
    <property type="entry name" value="Clavaminate synthase-like"/>
    <property type="match status" value="1"/>
</dbReference>
<accession>A0A2G4YVQ9</accession>
<comment type="caution">
    <text evidence="2">The sequence shown here is derived from an EMBL/GenBank/DDBJ whole genome shotgun (WGS) entry which is preliminary data.</text>
</comment>
<gene>
    <name evidence="2" type="ORF">CRD36_00665</name>
</gene>